<gene>
    <name evidence="2" type="ORF">PspP123CL_13900</name>
</gene>
<dbReference type="AlphaFoldDB" id="A0A6B2AV12"/>
<protein>
    <submittedName>
        <fullName evidence="2">Uncharacterized protein</fullName>
    </submittedName>
</protein>
<organism evidence="2">
    <name type="scientific">Pseudomonas syringae</name>
    <dbReference type="NCBI Taxonomy" id="317"/>
    <lineage>
        <taxon>Bacteria</taxon>
        <taxon>Pseudomonadati</taxon>
        <taxon>Pseudomonadota</taxon>
        <taxon>Gammaproteobacteria</taxon>
        <taxon>Pseudomonadales</taxon>
        <taxon>Pseudomonadaceae</taxon>
        <taxon>Pseudomonas</taxon>
    </lineage>
</organism>
<proteinExistence type="predicted"/>
<feature type="compositionally biased region" description="Basic residues" evidence="1">
    <location>
        <begin position="74"/>
        <end position="83"/>
    </location>
</feature>
<feature type="region of interest" description="Disordered" evidence="1">
    <location>
        <begin position="45"/>
        <end position="83"/>
    </location>
</feature>
<feature type="compositionally biased region" description="Polar residues" evidence="1">
    <location>
        <begin position="45"/>
        <end position="56"/>
    </location>
</feature>
<name>A0A6B2AV12_PSESX</name>
<evidence type="ECO:0000313" key="2">
    <source>
        <dbReference type="EMBL" id="NAO77027.1"/>
    </source>
</evidence>
<sequence>MKRSAHSTRTERSLLHTSSFLILAGGRRSELVREGACIIAENASIETPSSRTSEASPGSLLRPAGRIKSGLLHNNKRGAWRRS</sequence>
<dbReference type="EMBL" id="VLIF01000007">
    <property type="protein sequence ID" value="NAO77027.1"/>
    <property type="molecule type" value="Genomic_DNA"/>
</dbReference>
<accession>A0A6B2AV12</accession>
<reference evidence="2" key="1">
    <citation type="journal article" date="2020" name="Phytopathology">
        <title>Zucchini vein clearing disease is caused by several lineages within Pseudomonas syringae species complex.</title>
        <authorList>
            <person name="Lacault C."/>
            <person name="Briand M."/>
            <person name="Jacques M.A."/>
            <person name="Darrasse A."/>
        </authorList>
    </citation>
    <scope>NUCLEOTIDE SEQUENCE</scope>
    <source>
        <strain evidence="2">P123</strain>
    </source>
</reference>
<comment type="caution">
    <text evidence="2">The sequence shown here is derived from an EMBL/GenBank/DDBJ whole genome shotgun (WGS) entry which is preliminary data.</text>
</comment>
<evidence type="ECO:0000256" key="1">
    <source>
        <dbReference type="SAM" id="MobiDB-lite"/>
    </source>
</evidence>